<evidence type="ECO:0000313" key="1">
    <source>
        <dbReference type="EMBL" id="CZR58940.1"/>
    </source>
</evidence>
<proteinExistence type="predicted"/>
<name>A0A1L7X1Q0_9HELO</name>
<gene>
    <name evidence="1" type="ORF">PAC_08832</name>
</gene>
<keyword evidence="2" id="KW-1185">Reference proteome</keyword>
<dbReference type="OrthoDB" id="10624250at2759"/>
<evidence type="ECO:0000313" key="2">
    <source>
        <dbReference type="Proteomes" id="UP000184330"/>
    </source>
</evidence>
<reference evidence="1 2" key="1">
    <citation type="submission" date="2016-03" db="EMBL/GenBank/DDBJ databases">
        <authorList>
            <person name="Ploux O."/>
        </authorList>
    </citation>
    <scope>NUCLEOTIDE SEQUENCE [LARGE SCALE GENOMIC DNA]</scope>
    <source>
        <strain evidence="1 2">UAMH 11012</strain>
    </source>
</reference>
<organism evidence="1 2">
    <name type="scientific">Phialocephala subalpina</name>
    <dbReference type="NCBI Taxonomy" id="576137"/>
    <lineage>
        <taxon>Eukaryota</taxon>
        <taxon>Fungi</taxon>
        <taxon>Dikarya</taxon>
        <taxon>Ascomycota</taxon>
        <taxon>Pezizomycotina</taxon>
        <taxon>Leotiomycetes</taxon>
        <taxon>Helotiales</taxon>
        <taxon>Mollisiaceae</taxon>
        <taxon>Phialocephala</taxon>
        <taxon>Phialocephala fortinii species complex</taxon>
    </lineage>
</organism>
<accession>A0A1L7X1Q0</accession>
<dbReference type="AlphaFoldDB" id="A0A1L7X1Q0"/>
<dbReference type="EMBL" id="FJOG01000013">
    <property type="protein sequence ID" value="CZR58940.1"/>
    <property type="molecule type" value="Genomic_DNA"/>
</dbReference>
<dbReference type="Proteomes" id="UP000184330">
    <property type="component" value="Unassembled WGS sequence"/>
</dbReference>
<sequence>MASITKSELHGNTFLTTEVVLAAPQSLTNPLHSDVTTIMDIDAFIGKIKMEEGVEALIAHDLNDLAKQEEVMGGIRAKVMINNREILKIERKLRKEYLECKPLPISPENWWNEKLTRTTAHGLDFKALSAKADARRAGLAISTPSETNGSMPAIGGARSIVHPDQDKGMIQSREKVKARLAEEEEDNAAFKKRKAFMDEAFALQKERYDARKASIKSLLDGLDPQLVMSHRGLLDLALKYDL</sequence>
<protein>
    <submittedName>
        <fullName evidence="1">Uncharacterized protein</fullName>
    </submittedName>
</protein>